<sequence length="84" mass="9567">MTERCPLAEKAMSEGYARLRFRDTSLLVWQQQQLELEKGPPTSYLSRSQSSCYSQYGNQAVVVRDKTRLKDSDSTGQSRICAVM</sequence>
<dbReference type="KEGG" id="caua:113079858"/>
<proteinExistence type="predicted"/>
<keyword evidence="1" id="KW-1185">Reference proteome</keyword>
<organism evidence="1 2">
    <name type="scientific">Carassius auratus</name>
    <name type="common">Goldfish</name>
    <dbReference type="NCBI Taxonomy" id="7957"/>
    <lineage>
        <taxon>Eukaryota</taxon>
        <taxon>Metazoa</taxon>
        <taxon>Chordata</taxon>
        <taxon>Craniata</taxon>
        <taxon>Vertebrata</taxon>
        <taxon>Euteleostomi</taxon>
        <taxon>Actinopterygii</taxon>
        <taxon>Neopterygii</taxon>
        <taxon>Teleostei</taxon>
        <taxon>Ostariophysi</taxon>
        <taxon>Cypriniformes</taxon>
        <taxon>Cyprinidae</taxon>
        <taxon>Cyprininae</taxon>
        <taxon>Carassius</taxon>
    </lineage>
</organism>
<evidence type="ECO:0000313" key="2">
    <source>
        <dbReference type="RefSeq" id="XP_026107870.1"/>
    </source>
</evidence>
<gene>
    <name evidence="2" type="primary">LOC113079858</name>
</gene>
<dbReference type="AlphaFoldDB" id="A0A6P6NFE7"/>
<reference evidence="2" key="1">
    <citation type="submission" date="2025-08" db="UniProtKB">
        <authorList>
            <consortium name="RefSeq"/>
        </authorList>
    </citation>
    <scope>IDENTIFICATION</scope>
    <source>
        <strain evidence="2">Wakin</strain>
        <tissue evidence="2">Muscle</tissue>
    </source>
</reference>
<dbReference type="RefSeq" id="XP_026107870.1">
    <property type="nucleotide sequence ID" value="XM_026252085.1"/>
</dbReference>
<dbReference type="Proteomes" id="UP000515129">
    <property type="component" value="Chromosome 5"/>
</dbReference>
<protein>
    <submittedName>
        <fullName evidence="2">Uncharacterized protein</fullName>
    </submittedName>
</protein>
<evidence type="ECO:0000313" key="1">
    <source>
        <dbReference type="Proteomes" id="UP000515129"/>
    </source>
</evidence>
<name>A0A6P6NFE7_CARAU</name>
<accession>A0A6P6NFE7</accession>